<sequence>MAEAAPGAGPQSLRDPGMKGGPPDIDNGASEEQAKPRIPHRIILYGEGFQSWSPAGCNPVKRRLLKASEQQGKRLALQGVLLRRMANYQPQPQTSAPKKCKEKQRHLLPPTDSESEEERGNDERLRPLNRLPDEVRRIPGQGKLGVYQWIGSPWQIDGDAQLVFTDIT</sequence>
<feature type="region of interest" description="Disordered" evidence="1">
    <location>
        <begin position="86"/>
        <end position="128"/>
    </location>
</feature>
<reference evidence="2 3" key="1">
    <citation type="submission" date="2019-07" db="EMBL/GenBank/DDBJ databases">
        <title>Chromosome genome assembly for large yellow croaker.</title>
        <authorList>
            <person name="Xiao S."/>
        </authorList>
    </citation>
    <scope>NUCLEOTIDE SEQUENCE [LARGE SCALE GENOMIC DNA]</scope>
    <source>
        <strain evidence="2">JMULYC20181020</strain>
        <tissue evidence="2">Muscle</tissue>
    </source>
</reference>
<dbReference type="Proteomes" id="UP000424527">
    <property type="component" value="Unassembled WGS sequence"/>
</dbReference>
<dbReference type="EMBL" id="REGW02000899">
    <property type="protein sequence ID" value="KAE8277288.1"/>
    <property type="molecule type" value="Genomic_DNA"/>
</dbReference>
<comment type="caution">
    <text evidence="2">The sequence shown here is derived from an EMBL/GenBank/DDBJ whole genome shotgun (WGS) entry which is preliminary data.</text>
</comment>
<feature type="region of interest" description="Disordered" evidence="1">
    <location>
        <begin position="1"/>
        <end position="39"/>
    </location>
</feature>
<accession>A0A6G0HDH8</accession>
<protein>
    <submittedName>
        <fullName evidence="2">Uncharacterized protein</fullName>
    </submittedName>
</protein>
<proteinExistence type="predicted"/>
<gene>
    <name evidence="2" type="ORF">D5F01_LYC24834</name>
</gene>
<dbReference type="AlphaFoldDB" id="A0A6G0HDH8"/>
<keyword evidence="3" id="KW-1185">Reference proteome</keyword>
<evidence type="ECO:0000256" key="1">
    <source>
        <dbReference type="SAM" id="MobiDB-lite"/>
    </source>
</evidence>
<evidence type="ECO:0000313" key="2">
    <source>
        <dbReference type="EMBL" id="KAE8277288.1"/>
    </source>
</evidence>
<organism evidence="2 3">
    <name type="scientific">Larimichthys crocea</name>
    <name type="common">Large yellow croaker</name>
    <name type="synonym">Pseudosciaena crocea</name>
    <dbReference type="NCBI Taxonomy" id="215358"/>
    <lineage>
        <taxon>Eukaryota</taxon>
        <taxon>Metazoa</taxon>
        <taxon>Chordata</taxon>
        <taxon>Craniata</taxon>
        <taxon>Vertebrata</taxon>
        <taxon>Euteleostomi</taxon>
        <taxon>Actinopterygii</taxon>
        <taxon>Neopterygii</taxon>
        <taxon>Teleostei</taxon>
        <taxon>Neoteleostei</taxon>
        <taxon>Acanthomorphata</taxon>
        <taxon>Eupercaria</taxon>
        <taxon>Sciaenidae</taxon>
        <taxon>Larimichthys</taxon>
    </lineage>
</organism>
<evidence type="ECO:0000313" key="3">
    <source>
        <dbReference type="Proteomes" id="UP000424527"/>
    </source>
</evidence>
<name>A0A6G0HDH8_LARCR</name>